<name>A0A2T5PAE4_9PSED</name>
<dbReference type="AlphaFoldDB" id="A0A2T5PAE4"/>
<evidence type="ECO:0000313" key="1">
    <source>
        <dbReference type="EMBL" id="PTU74661.1"/>
    </source>
</evidence>
<dbReference type="EMBL" id="QASN01000016">
    <property type="protein sequence ID" value="PTU74661.1"/>
    <property type="molecule type" value="Genomic_DNA"/>
</dbReference>
<dbReference type="RefSeq" id="WP_108106913.1">
    <property type="nucleotide sequence ID" value="NZ_QASN01000016.1"/>
</dbReference>
<accession>A0A2T5PAE4</accession>
<sequence>MLALYSLLLRPRTRHFALVDRHGICRALRQCRQIPEGSDWVEVDECLPTWLNRPLPGSACVQPQASHARARRRLALS</sequence>
<reference evidence="1 2" key="1">
    <citation type="submission" date="2018-04" db="EMBL/GenBank/DDBJ databases">
        <title>Pseudomonas sp. nov., isolated from mangrove soil.</title>
        <authorList>
            <person name="Chen C."/>
        </authorList>
    </citation>
    <scope>NUCLEOTIDE SEQUENCE [LARGE SCALE GENOMIC DNA]</scope>
    <source>
        <strain evidence="1 2">TC-11</strain>
    </source>
</reference>
<dbReference type="OrthoDB" id="6910208at2"/>
<organism evidence="1 2">
    <name type="scientific">Pseudomonas mangrovi</name>
    <dbReference type="NCBI Taxonomy" id="2161748"/>
    <lineage>
        <taxon>Bacteria</taxon>
        <taxon>Pseudomonadati</taxon>
        <taxon>Pseudomonadota</taxon>
        <taxon>Gammaproteobacteria</taxon>
        <taxon>Pseudomonadales</taxon>
        <taxon>Pseudomonadaceae</taxon>
        <taxon>Pseudomonas</taxon>
    </lineage>
</organism>
<keyword evidence="2" id="KW-1185">Reference proteome</keyword>
<dbReference type="Proteomes" id="UP000244064">
    <property type="component" value="Unassembled WGS sequence"/>
</dbReference>
<comment type="caution">
    <text evidence="1">The sequence shown here is derived from an EMBL/GenBank/DDBJ whole genome shotgun (WGS) entry which is preliminary data.</text>
</comment>
<proteinExistence type="predicted"/>
<gene>
    <name evidence="1" type="ORF">DBO85_08900</name>
</gene>
<evidence type="ECO:0000313" key="2">
    <source>
        <dbReference type="Proteomes" id="UP000244064"/>
    </source>
</evidence>
<protein>
    <submittedName>
        <fullName evidence="1">Uncharacterized protein</fullName>
    </submittedName>
</protein>